<protein>
    <submittedName>
        <fullName evidence="1">Chaperone protein HscC</fullName>
    </submittedName>
</protein>
<name>A0A7V8JK60_STEMA</name>
<evidence type="ECO:0000313" key="2">
    <source>
        <dbReference type="Proteomes" id="UP000487117"/>
    </source>
</evidence>
<gene>
    <name evidence="1" type="primary">hscC_1</name>
    <name evidence="1" type="ORF">GAK31_03763</name>
</gene>
<dbReference type="AlphaFoldDB" id="A0A7V8JK60"/>
<organism evidence="1 2">
    <name type="scientific">Stenotrophomonas maltophilia</name>
    <name type="common">Pseudomonas maltophilia</name>
    <name type="synonym">Xanthomonas maltophilia</name>
    <dbReference type="NCBI Taxonomy" id="40324"/>
    <lineage>
        <taxon>Bacteria</taxon>
        <taxon>Pseudomonadati</taxon>
        <taxon>Pseudomonadota</taxon>
        <taxon>Gammaproteobacteria</taxon>
        <taxon>Lysobacterales</taxon>
        <taxon>Lysobacteraceae</taxon>
        <taxon>Stenotrophomonas</taxon>
        <taxon>Stenotrophomonas maltophilia group</taxon>
    </lineage>
</organism>
<dbReference type="EMBL" id="WNDS01000006">
    <property type="protein sequence ID" value="KAF1012936.1"/>
    <property type="molecule type" value="Genomic_DNA"/>
</dbReference>
<dbReference type="SUPFAM" id="SSF100920">
    <property type="entry name" value="Heat shock protein 70kD (HSP70), peptide-binding domain"/>
    <property type="match status" value="1"/>
</dbReference>
<sequence>MDRNIKLDEIRIPLKGKGPASEKGVTTRFTYDINGLLQVEVTEHASGQRHELILEQNPGLLSPQEIQQRLAALQDLKINPRDAQPNLAVVARLEHLYEEYLDQRETLQDWLSRFRSVLETQDTGRIERDREELIQSLDVLERDA</sequence>
<evidence type="ECO:0000313" key="1">
    <source>
        <dbReference type="EMBL" id="KAF1012936.1"/>
    </source>
</evidence>
<dbReference type="InterPro" id="IPR029047">
    <property type="entry name" value="HSP70_peptide-bd_sf"/>
</dbReference>
<proteinExistence type="predicted"/>
<dbReference type="Gene3D" id="2.60.34.10">
    <property type="entry name" value="Substrate Binding Domain Of DNAk, Chain A, domain 1"/>
    <property type="match status" value="1"/>
</dbReference>
<dbReference type="Proteomes" id="UP000487117">
    <property type="component" value="Unassembled WGS sequence"/>
</dbReference>
<comment type="caution">
    <text evidence="1">The sequence shown here is derived from an EMBL/GenBank/DDBJ whole genome shotgun (WGS) entry which is preliminary data.</text>
</comment>
<reference evidence="2" key="1">
    <citation type="journal article" date="2020" name="MBio">
        <title>Horizontal gene transfer to a defensive symbiont with a reduced genome amongst a multipartite beetle microbiome.</title>
        <authorList>
            <person name="Waterworth S.C."/>
            <person name="Florez L.V."/>
            <person name="Rees E.R."/>
            <person name="Hertweck C."/>
            <person name="Kaltenpoth M."/>
            <person name="Kwan J.C."/>
        </authorList>
    </citation>
    <scope>NUCLEOTIDE SEQUENCE [LARGE SCALE GENOMIC DNA]</scope>
</reference>
<accession>A0A7V8JK60</accession>